<dbReference type="GeneID" id="115627397"/>
<evidence type="ECO:0000256" key="5">
    <source>
        <dbReference type="ARBA" id="ARBA00023157"/>
    </source>
</evidence>
<dbReference type="Gene3D" id="2.40.10.10">
    <property type="entry name" value="Trypsin-like serine proteases"/>
    <property type="match status" value="2"/>
</dbReference>
<evidence type="ECO:0000313" key="12">
    <source>
        <dbReference type="RefSeq" id="XP_030378912.1"/>
    </source>
</evidence>
<dbReference type="OrthoDB" id="9981647at2759"/>
<proteinExistence type="inferred from homology"/>
<feature type="chain" id="PRO_5026662167" evidence="9">
    <location>
        <begin position="24"/>
        <end position="378"/>
    </location>
</feature>
<dbReference type="InterPro" id="IPR001314">
    <property type="entry name" value="Peptidase_S1A"/>
</dbReference>
<evidence type="ECO:0000256" key="3">
    <source>
        <dbReference type="ARBA" id="ARBA00022837"/>
    </source>
</evidence>
<dbReference type="FunFam" id="2.40.10.10:FF:000028">
    <property type="entry name" value="Serine protease easter"/>
    <property type="match status" value="1"/>
</dbReference>
<evidence type="ECO:0000256" key="1">
    <source>
        <dbReference type="ARBA" id="ARBA00022723"/>
    </source>
</evidence>
<organism evidence="11 12">
    <name type="scientific">Drosophila lebanonensis</name>
    <name type="common">Fruit fly</name>
    <name type="synonym">Scaptodrosophila lebanonensis</name>
    <dbReference type="NCBI Taxonomy" id="7225"/>
    <lineage>
        <taxon>Eukaryota</taxon>
        <taxon>Metazoa</taxon>
        <taxon>Ecdysozoa</taxon>
        <taxon>Arthropoda</taxon>
        <taxon>Hexapoda</taxon>
        <taxon>Insecta</taxon>
        <taxon>Pterygota</taxon>
        <taxon>Neoptera</taxon>
        <taxon>Endopterygota</taxon>
        <taxon>Diptera</taxon>
        <taxon>Brachycera</taxon>
        <taxon>Muscomorpha</taxon>
        <taxon>Ephydroidea</taxon>
        <taxon>Drosophilidae</taxon>
        <taxon>Scaptodrosophila</taxon>
    </lineage>
</organism>
<keyword evidence="5" id="KW-1015">Disulfide bond</keyword>
<protein>
    <submittedName>
        <fullName evidence="12">Serine protease easter-like</fullName>
    </submittedName>
</protein>
<keyword evidence="8" id="KW-0645">Protease</keyword>
<keyword evidence="3" id="KW-0106">Calcium</keyword>
<name>A0A6J2TVI3_DROLE</name>
<keyword evidence="8" id="KW-0378">Hydrolase</keyword>
<evidence type="ECO:0000256" key="6">
    <source>
        <dbReference type="ARBA" id="ARBA00023180"/>
    </source>
</evidence>
<keyword evidence="4" id="KW-0865">Zymogen</keyword>
<keyword evidence="6" id="KW-0325">Glycoprotein</keyword>
<dbReference type="InterPro" id="IPR009003">
    <property type="entry name" value="Peptidase_S1_PA"/>
</dbReference>
<dbReference type="GO" id="GO:0004252">
    <property type="term" value="F:serine-type endopeptidase activity"/>
    <property type="evidence" value="ECO:0007669"/>
    <property type="project" value="InterPro"/>
</dbReference>
<dbReference type="AlphaFoldDB" id="A0A6J2TVI3"/>
<evidence type="ECO:0000256" key="2">
    <source>
        <dbReference type="ARBA" id="ARBA00022729"/>
    </source>
</evidence>
<accession>A0A6J2TVI3</accession>
<dbReference type="InterPro" id="IPR001254">
    <property type="entry name" value="Trypsin_dom"/>
</dbReference>
<dbReference type="PROSITE" id="PS00134">
    <property type="entry name" value="TRYPSIN_HIS"/>
    <property type="match status" value="1"/>
</dbReference>
<feature type="domain" description="Peptidase S1" evidence="10">
    <location>
        <begin position="114"/>
        <end position="374"/>
    </location>
</feature>
<dbReference type="Proteomes" id="UP000504634">
    <property type="component" value="Unplaced"/>
</dbReference>
<comment type="similarity">
    <text evidence="7">Belongs to the peptidase S1 family. CLIP subfamily.</text>
</comment>
<dbReference type="SUPFAM" id="SSF50494">
    <property type="entry name" value="Trypsin-like serine proteases"/>
    <property type="match status" value="1"/>
</dbReference>
<dbReference type="PROSITE" id="PS50240">
    <property type="entry name" value="TRYPSIN_DOM"/>
    <property type="match status" value="1"/>
</dbReference>
<reference evidence="12" key="1">
    <citation type="submission" date="2025-08" db="UniProtKB">
        <authorList>
            <consortium name="RefSeq"/>
        </authorList>
    </citation>
    <scope>IDENTIFICATION</scope>
    <source>
        <strain evidence="12">11010-0011.00</strain>
        <tissue evidence="12">Whole body</tissue>
    </source>
</reference>
<dbReference type="RefSeq" id="XP_030378912.1">
    <property type="nucleotide sequence ID" value="XM_030523052.1"/>
</dbReference>
<evidence type="ECO:0000313" key="11">
    <source>
        <dbReference type="Proteomes" id="UP000504634"/>
    </source>
</evidence>
<evidence type="ECO:0000259" key="10">
    <source>
        <dbReference type="PROSITE" id="PS50240"/>
    </source>
</evidence>
<evidence type="ECO:0000256" key="9">
    <source>
        <dbReference type="SAM" id="SignalP"/>
    </source>
</evidence>
<keyword evidence="8" id="KW-0720">Serine protease</keyword>
<evidence type="ECO:0000256" key="8">
    <source>
        <dbReference type="RuleBase" id="RU363034"/>
    </source>
</evidence>
<dbReference type="PANTHER" id="PTHR24256">
    <property type="entry name" value="TRYPTASE-RELATED"/>
    <property type="match status" value="1"/>
</dbReference>
<sequence>MVTKSNGLFFVLVIVWIDSIASAKPLIHYGRCLVDSKQGNCLPRSQCWQKDISDNYFERNKCSSVVHEDLMCCTHKTESPINTTSNNTASNRYTSAPIKLPPSQVCGIALLDRIVYGIQADIREYPWMALLRYTFDDVEYTHGCGGSLIHERWVLTAAHCVPREDHTTKRLTQVRLGEWNQTSAPDCQQFRQGPICAPAHQDVPIDRIIIHELYSIYAPMYPNDIALLRLERAVTFSEYVLPICLPAANNQETHEYTDHVMDIAGWGNTETIRFGGSPLKRKTSLRVLSLASCQRLFADVVGSQICAGGTTNASSCHGDSGGPLMNLAKNSIGSTSYYLVGIVSLGTQSCANHGLPVIFTRVERFVNWILHKMSTNMN</sequence>
<dbReference type="GO" id="GO:0046872">
    <property type="term" value="F:metal ion binding"/>
    <property type="evidence" value="ECO:0007669"/>
    <property type="project" value="UniProtKB-KW"/>
</dbReference>
<dbReference type="CDD" id="cd00190">
    <property type="entry name" value="Tryp_SPc"/>
    <property type="match status" value="1"/>
</dbReference>
<feature type="signal peptide" evidence="9">
    <location>
        <begin position="1"/>
        <end position="23"/>
    </location>
</feature>
<dbReference type="Pfam" id="PF00089">
    <property type="entry name" value="Trypsin"/>
    <property type="match status" value="1"/>
</dbReference>
<keyword evidence="11" id="KW-1185">Reference proteome</keyword>
<dbReference type="PROSITE" id="PS00135">
    <property type="entry name" value="TRYPSIN_SER"/>
    <property type="match status" value="1"/>
</dbReference>
<dbReference type="InterPro" id="IPR033116">
    <property type="entry name" value="TRYPSIN_SER"/>
</dbReference>
<dbReference type="GO" id="GO:0006508">
    <property type="term" value="P:proteolysis"/>
    <property type="evidence" value="ECO:0007669"/>
    <property type="project" value="UniProtKB-KW"/>
</dbReference>
<evidence type="ECO:0000256" key="7">
    <source>
        <dbReference type="ARBA" id="ARBA00024195"/>
    </source>
</evidence>
<dbReference type="InterPro" id="IPR018114">
    <property type="entry name" value="TRYPSIN_HIS"/>
</dbReference>
<gene>
    <name evidence="12" type="primary">LOC115627397</name>
</gene>
<keyword evidence="2 9" id="KW-0732">Signal</keyword>
<dbReference type="InterPro" id="IPR051487">
    <property type="entry name" value="Ser/Thr_Proteases_Immune/Dev"/>
</dbReference>
<dbReference type="PRINTS" id="PR00722">
    <property type="entry name" value="CHYMOTRYPSIN"/>
</dbReference>
<keyword evidence="1" id="KW-0479">Metal-binding</keyword>
<dbReference type="SMART" id="SM00020">
    <property type="entry name" value="Tryp_SPc"/>
    <property type="match status" value="1"/>
</dbReference>
<dbReference type="InterPro" id="IPR043504">
    <property type="entry name" value="Peptidase_S1_PA_chymotrypsin"/>
</dbReference>
<evidence type="ECO:0000256" key="4">
    <source>
        <dbReference type="ARBA" id="ARBA00023145"/>
    </source>
</evidence>